<evidence type="ECO:0000313" key="7">
    <source>
        <dbReference type="EMBL" id="RZC10214.1"/>
    </source>
</evidence>
<evidence type="ECO:0000313" key="8">
    <source>
        <dbReference type="Proteomes" id="UP000292052"/>
    </source>
</evidence>
<dbReference type="SMART" id="SM00271">
    <property type="entry name" value="DnaJ"/>
    <property type="match status" value="1"/>
</dbReference>
<dbReference type="SUPFAM" id="SSF144217">
    <property type="entry name" value="CSL zinc finger"/>
    <property type="match status" value="1"/>
</dbReference>
<feature type="domain" description="DPH-type MB" evidence="6">
    <location>
        <begin position="74"/>
        <end position="134"/>
    </location>
</feature>
<feature type="domain" description="J" evidence="5">
    <location>
        <begin position="10"/>
        <end position="75"/>
    </location>
</feature>
<accession>A0A482VFC9</accession>
<keyword evidence="2" id="KW-0479">Metal-binding</keyword>
<dbReference type="STRING" id="1661398.A0A482VFC9"/>
<keyword evidence="4" id="KW-0408">Iron</keyword>
<dbReference type="AlphaFoldDB" id="A0A482VFC9"/>
<dbReference type="PANTHER" id="PTHR45255">
    <property type="entry name" value="DNAJ HOMOLOG SUBFAMILY C MEMBER 24"/>
    <property type="match status" value="1"/>
</dbReference>
<dbReference type="PROSITE" id="PS50076">
    <property type="entry name" value="DNAJ_2"/>
    <property type="match status" value="1"/>
</dbReference>
<feature type="non-terminal residue" evidence="7">
    <location>
        <position position="134"/>
    </location>
</feature>
<dbReference type="InterPro" id="IPR007872">
    <property type="entry name" value="DPH_MB_dom"/>
</dbReference>
<dbReference type="Gene3D" id="1.10.287.110">
    <property type="entry name" value="DnaJ domain"/>
    <property type="match status" value="1"/>
</dbReference>
<comment type="similarity">
    <text evidence="1">Belongs to the DPH4 family.</text>
</comment>
<dbReference type="OrthoDB" id="66964at2759"/>
<dbReference type="SUPFAM" id="SSF46565">
    <property type="entry name" value="Chaperone J-domain"/>
    <property type="match status" value="1"/>
</dbReference>
<gene>
    <name evidence="7" type="ORF">BDFB_010234</name>
</gene>
<name>A0A482VFC9_ASBVE</name>
<sequence>MTTKSEQFEDFYAVLNCNKSASYEELKQSYQQLIRKYHPDKQNESEQNNERFLMIDKAWKTLRDEHLRNQYNNSQTQAEFDDSSVIHAQLSKSELSFNDEDIFNYPCRCGSYFVICKTYLSEEEFIVECSECSN</sequence>
<dbReference type="PANTHER" id="PTHR45255:SF1">
    <property type="entry name" value="DNAJ HOMOLOG SUBFAMILY C MEMBER 24"/>
    <property type="match status" value="1"/>
</dbReference>
<dbReference type="Proteomes" id="UP000292052">
    <property type="component" value="Unassembled WGS sequence"/>
</dbReference>
<evidence type="ECO:0000256" key="4">
    <source>
        <dbReference type="ARBA" id="ARBA00023004"/>
    </source>
</evidence>
<organism evidence="7 8">
    <name type="scientific">Asbolus verrucosus</name>
    <name type="common">Desert ironclad beetle</name>
    <dbReference type="NCBI Taxonomy" id="1661398"/>
    <lineage>
        <taxon>Eukaryota</taxon>
        <taxon>Metazoa</taxon>
        <taxon>Ecdysozoa</taxon>
        <taxon>Arthropoda</taxon>
        <taxon>Hexapoda</taxon>
        <taxon>Insecta</taxon>
        <taxon>Pterygota</taxon>
        <taxon>Neoptera</taxon>
        <taxon>Endopterygota</taxon>
        <taxon>Coleoptera</taxon>
        <taxon>Polyphaga</taxon>
        <taxon>Cucujiformia</taxon>
        <taxon>Tenebrionidae</taxon>
        <taxon>Pimeliinae</taxon>
        <taxon>Asbolus</taxon>
    </lineage>
</organism>
<dbReference type="EMBL" id="QDEB01104748">
    <property type="protein sequence ID" value="RZC10214.1"/>
    <property type="molecule type" value="Genomic_DNA"/>
</dbReference>
<dbReference type="GO" id="GO:0008198">
    <property type="term" value="F:ferrous iron binding"/>
    <property type="evidence" value="ECO:0007669"/>
    <property type="project" value="TreeGrafter"/>
</dbReference>
<dbReference type="Gene3D" id="3.10.660.10">
    <property type="entry name" value="DPH Zinc finger"/>
    <property type="match status" value="1"/>
</dbReference>
<dbReference type="PRINTS" id="PR00625">
    <property type="entry name" value="JDOMAIN"/>
</dbReference>
<evidence type="ECO:0000259" key="6">
    <source>
        <dbReference type="PROSITE" id="PS51074"/>
    </source>
</evidence>
<evidence type="ECO:0000256" key="2">
    <source>
        <dbReference type="ARBA" id="ARBA00022723"/>
    </source>
</evidence>
<dbReference type="PROSITE" id="PS51074">
    <property type="entry name" value="DPH_MB"/>
    <property type="match status" value="1"/>
</dbReference>
<keyword evidence="8" id="KW-1185">Reference proteome</keyword>
<protein>
    <submittedName>
        <fullName evidence="7">DnaJ and/or zf-CSL domain containing protein</fullName>
    </submittedName>
</protein>
<evidence type="ECO:0000256" key="3">
    <source>
        <dbReference type="ARBA" id="ARBA00022833"/>
    </source>
</evidence>
<keyword evidence="3" id="KW-0862">Zinc</keyword>
<dbReference type="GO" id="GO:0001671">
    <property type="term" value="F:ATPase activator activity"/>
    <property type="evidence" value="ECO:0007669"/>
    <property type="project" value="TreeGrafter"/>
</dbReference>
<evidence type="ECO:0000256" key="1">
    <source>
        <dbReference type="ARBA" id="ARBA00006169"/>
    </source>
</evidence>
<dbReference type="InterPro" id="IPR001623">
    <property type="entry name" value="DnaJ_domain"/>
</dbReference>
<dbReference type="CDD" id="cd06257">
    <property type="entry name" value="DnaJ"/>
    <property type="match status" value="1"/>
</dbReference>
<reference evidence="7 8" key="1">
    <citation type="submission" date="2017-03" db="EMBL/GenBank/DDBJ databases">
        <title>Genome of the blue death feigning beetle - Asbolus verrucosus.</title>
        <authorList>
            <person name="Rider S.D."/>
        </authorList>
    </citation>
    <scope>NUCLEOTIDE SEQUENCE [LARGE SCALE GENOMIC DNA]</scope>
    <source>
        <strain evidence="7">Butters</strain>
        <tissue evidence="7">Head and leg muscle</tissue>
    </source>
</reference>
<dbReference type="Pfam" id="PF00226">
    <property type="entry name" value="DnaJ"/>
    <property type="match status" value="1"/>
</dbReference>
<dbReference type="Pfam" id="PF05207">
    <property type="entry name" value="Zn_ribbon_CSL"/>
    <property type="match status" value="1"/>
</dbReference>
<proteinExistence type="inferred from homology"/>
<evidence type="ECO:0000259" key="5">
    <source>
        <dbReference type="PROSITE" id="PS50076"/>
    </source>
</evidence>
<dbReference type="InterPro" id="IPR036671">
    <property type="entry name" value="DPH_MB_sf"/>
</dbReference>
<dbReference type="InterPro" id="IPR036869">
    <property type="entry name" value="J_dom_sf"/>
</dbReference>
<comment type="caution">
    <text evidence="7">The sequence shown here is derived from an EMBL/GenBank/DDBJ whole genome shotgun (WGS) entry which is preliminary data.</text>
</comment>